<comment type="caution">
    <text evidence="3">The sequence shown here is derived from an EMBL/GenBank/DDBJ whole genome shotgun (WGS) entry which is preliminary data.</text>
</comment>
<dbReference type="EMBL" id="JAJSPL020000019">
    <property type="protein sequence ID" value="KAK7740665.1"/>
    <property type="molecule type" value="Genomic_DNA"/>
</dbReference>
<organism evidence="3 4">
    <name type="scientific">Cytospora paraplurivora</name>
    <dbReference type="NCBI Taxonomy" id="2898453"/>
    <lineage>
        <taxon>Eukaryota</taxon>
        <taxon>Fungi</taxon>
        <taxon>Dikarya</taxon>
        <taxon>Ascomycota</taxon>
        <taxon>Pezizomycotina</taxon>
        <taxon>Sordariomycetes</taxon>
        <taxon>Sordariomycetidae</taxon>
        <taxon>Diaporthales</taxon>
        <taxon>Cytosporaceae</taxon>
        <taxon>Cytospora</taxon>
    </lineage>
</organism>
<gene>
    <name evidence="3" type="ORF">SLS53_005133</name>
</gene>
<feature type="non-terminal residue" evidence="3">
    <location>
        <position position="231"/>
    </location>
</feature>
<reference evidence="3 4" key="1">
    <citation type="journal article" date="2023" name="PLoS ONE">
        <title>Cytospora paraplurivora sp. nov. isolated from orchards with fruit tree decline syndrome in Ontario, Canada.</title>
        <authorList>
            <person name="Ilyukhin E."/>
            <person name="Nguyen H.D.T."/>
            <person name="Castle A.J."/>
            <person name="Ellouze W."/>
        </authorList>
    </citation>
    <scope>NUCLEOTIDE SEQUENCE [LARGE SCALE GENOMIC DNA]</scope>
    <source>
        <strain evidence="3 4">FDS-564</strain>
    </source>
</reference>
<feature type="domain" description="Heterokaryon incompatibility" evidence="2">
    <location>
        <begin position="111"/>
        <end position="205"/>
    </location>
</feature>
<proteinExistence type="predicted"/>
<evidence type="ECO:0000259" key="2">
    <source>
        <dbReference type="Pfam" id="PF06985"/>
    </source>
</evidence>
<evidence type="ECO:0000313" key="4">
    <source>
        <dbReference type="Proteomes" id="UP001320245"/>
    </source>
</evidence>
<dbReference type="InterPro" id="IPR010730">
    <property type="entry name" value="HET"/>
</dbReference>
<dbReference type="InterPro" id="IPR052895">
    <property type="entry name" value="HetReg/Transcr_Mod"/>
</dbReference>
<dbReference type="PANTHER" id="PTHR24148:SF64">
    <property type="entry name" value="HETEROKARYON INCOMPATIBILITY DOMAIN-CONTAINING PROTEIN"/>
    <property type="match status" value="1"/>
</dbReference>
<dbReference type="Pfam" id="PF06985">
    <property type="entry name" value="HET"/>
    <property type="match status" value="1"/>
</dbReference>
<feature type="region of interest" description="Disordered" evidence="1">
    <location>
        <begin position="1"/>
        <end position="29"/>
    </location>
</feature>
<keyword evidence="4" id="KW-1185">Reference proteome</keyword>
<sequence>MEPQTKKVHSPERLIEHGVQGEGAPEEDTRGSLISGEVALNVAFPDKTTGAPADTGAGDMVDSVVPTPYGYNPILRTDGIRCLVLEGATGDADDPLVCSLRDYSLDDEPDFEAISYSWGSSDKTHTIMCDDRPLAITKNLHTVLLQTRLSKQQRILWADAICINQNNPKEKNHQVAMMSRIYSQASKVLICLGPDESGHAKDIADLLSKINPGSKEAGLFKRQAWQEMLEF</sequence>
<evidence type="ECO:0000313" key="3">
    <source>
        <dbReference type="EMBL" id="KAK7740665.1"/>
    </source>
</evidence>
<dbReference type="PANTHER" id="PTHR24148">
    <property type="entry name" value="ANKYRIN REPEAT DOMAIN-CONTAINING PROTEIN 39 HOMOLOG-RELATED"/>
    <property type="match status" value="1"/>
</dbReference>
<protein>
    <recommendedName>
        <fullName evidence="2">Heterokaryon incompatibility domain-containing protein</fullName>
    </recommendedName>
</protein>
<dbReference type="AlphaFoldDB" id="A0AAN9YGJ2"/>
<evidence type="ECO:0000256" key="1">
    <source>
        <dbReference type="SAM" id="MobiDB-lite"/>
    </source>
</evidence>
<dbReference type="Proteomes" id="UP001320245">
    <property type="component" value="Unassembled WGS sequence"/>
</dbReference>
<accession>A0AAN9YGJ2</accession>
<name>A0AAN9YGJ2_9PEZI</name>